<keyword evidence="2" id="KW-0349">Heme</keyword>
<keyword evidence="2" id="KW-0479">Metal-binding</keyword>
<dbReference type="InterPro" id="IPR001128">
    <property type="entry name" value="Cyt_P450"/>
</dbReference>
<dbReference type="CDD" id="cd11030">
    <property type="entry name" value="CYP105-like"/>
    <property type="match status" value="1"/>
</dbReference>
<evidence type="ECO:0000313" key="4">
    <source>
        <dbReference type="Proteomes" id="UP001243364"/>
    </source>
</evidence>
<organism evidence="3 4">
    <name type="scientific">Streptomyces achromogenes</name>
    <dbReference type="NCBI Taxonomy" id="67255"/>
    <lineage>
        <taxon>Bacteria</taxon>
        <taxon>Bacillati</taxon>
        <taxon>Actinomycetota</taxon>
        <taxon>Actinomycetes</taxon>
        <taxon>Kitasatosporales</taxon>
        <taxon>Streptomycetaceae</taxon>
        <taxon>Streptomyces</taxon>
    </lineage>
</organism>
<dbReference type="Pfam" id="PF00067">
    <property type="entry name" value="p450"/>
    <property type="match status" value="1"/>
</dbReference>
<dbReference type="EMBL" id="JAUSYA010000001">
    <property type="protein sequence ID" value="MDQ0685361.1"/>
    <property type="molecule type" value="Genomic_DNA"/>
</dbReference>
<dbReference type="PRINTS" id="PR00385">
    <property type="entry name" value="P450"/>
</dbReference>
<dbReference type="InterPro" id="IPR036396">
    <property type="entry name" value="Cyt_P450_sf"/>
</dbReference>
<keyword evidence="2" id="KW-0560">Oxidoreductase</keyword>
<keyword evidence="4" id="KW-1185">Reference proteome</keyword>
<dbReference type="RefSeq" id="WP_307045012.1">
    <property type="nucleotide sequence ID" value="NZ_JAUSYA010000001.1"/>
</dbReference>
<evidence type="ECO:0000313" key="3">
    <source>
        <dbReference type="EMBL" id="MDQ0685361.1"/>
    </source>
</evidence>
<dbReference type="Proteomes" id="UP001243364">
    <property type="component" value="Unassembled WGS sequence"/>
</dbReference>
<dbReference type="InterPro" id="IPR002397">
    <property type="entry name" value="Cyt_P450_B"/>
</dbReference>
<dbReference type="Gene3D" id="1.10.630.10">
    <property type="entry name" value="Cytochrome P450"/>
    <property type="match status" value="1"/>
</dbReference>
<sequence>MSLNAAESTTELTEQSTFPYKRKCPFSLPEEYGPMMEKGSVTKVSLITGLEVWAVTDYHLIRQLLTDPRISSSRKHDNFPFYFEAPPEFRTETSFIGYDAPEHTTTRRKAAVTFTNRRVQQLRAKIEENVDLRLDALEAAGSPADLHEIVSLPVPMSMICELLGVPYEDHAFFAEHGTNLLGGHSTPDQRQAAMVEVGRYLEKLVGLKEREPGDDLLSRAIIAYRDSGEEYTTRDLVNLCRLLMNGGHETTANMISLCTMALLRNPEQLEQLKADPTLIGPAVEELVRYITIGDLAVPRVALDDIELDGVTIKKGDGILCLALPANRDATVFERPDELILSRGTRRHLGFGHGAHYCIGADLARLELEIALTKIFERFPDLQLAVPYEDIRTKEGSVVYGVWSLPVTW</sequence>
<dbReference type="PANTHER" id="PTHR46696:SF1">
    <property type="entry name" value="CYTOCHROME P450 YJIB-RELATED"/>
    <property type="match status" value="1"/>
</dbReference>
<comment type="caution">
    <text evidence="3">The sequence shown here is derived from an EMBL/GenBank/DDBJ whole genome shotgun (WGS) entry which is preliminary data.</text>
</comment>
<keyword evidence="2" id="KW-0503">Monooxygenase</keyword>
<proteinExistence type="inferred from homology"/>
<protein>
    <submittedName>
        <fullName evidence="3">Cytochrome P450</fullName>
    </submittedName>
</protein>
<name>A0ABU0Q5B1_STRAH</name>
<dbReference type="PANTHER" id="PTHR46696">
    <property type="entry name" value="P450, PUTATIVE (EUROFUNG)-RELATED"/>
    <property type="match status" value="1"/>
</dbReference>
<comment type="similarity">
    <text evidence="1 2">Belongs to the cytochrome P450 family.</text>
</comment>
<dbReference type="PRINTS" id="PR00359">
    <property type="entry name" value="BP450"/>
</dbReference>
<evidence type="ECO:0000256" key="2">
    <source>
        <dbReference type="RuleBase" id="RU000461"/>
    </source>
</evidence>
<gene>
    <name evidence="3" type="ORF">QFZ56_004324</name>
</gene>
<keyword evidence="2" id="KW-0408">Iron</keyword>
<accession>A0ABU0Q5B1</accession>
<reference evidence="3 4" key="1">
    <citation type="submission" date="2023-07" db="EMBL/GenBank/DDBJ databases">
        <title>Comparative genomics of wheat-associated soil bacteria to identify genetic determinants of phenazine resistance.</title>
        <authorList>
            <person name="Mouncey N."/>
        </authorList>
    </citation>
    <scope>NUCLEOTIDE SEQUENCE [LARGE SCALE GENOMIC DNA]</scope>
    <source>
        <strain evidence="3 4">W4I19-2</strain>
    </source>
</reference>
<dbReference type="SUPFAM" id="SSF48264">
    <property type="entry name" value="Cytochrome P450"/>
    <property type="match status" value="1"/>
</dbReference>
<dbReference type="PROSITE" id="PS00086">
    <property type="entry name" value="CYTOCHROME_P450"/>
    <property type="match status" value="1"/>
</dbReference>
<dbReference type="InterPro" id="IPR017972">
    <property type="entry name" value="Cyt_P450_CS"/>
</dbReference>
<evidence type="ECO:0000256" key="1">
    <source>
        <dbReference type="ARBA" id="ARBA00010617"/>
    </source>
</evidence>